<reference evidence="2 3" key="1">
    <citation type="submission" date="2020-07" db="EMBL/GenBank/DDBJ databases">
        <title>Comparative genomics of pyrophilous fungi reveals a link between fire events and developmental genes.</title>
        <authorList>
            <consortium name="DOE Joint Genome Institute"/>
            <person name="Steindorff A.S."/>
            <person name="Carver A."/>
            <person name="Calhoun S."/>
            <person name="Stillman K."/>
            <person name="Liu H."/>
            <person name="Lipzen A."/>
            <person name="Pangilinan J."/>
            <person name="Labutti K."/>
            <person name="Bruns T.D."/>
            <person name="Grigoriev I.V."/>
        </authorList>
    </citation>
    <scope>NUCLEOTIDE SEQUENCE [LARGE SCALE GENOMIC DNA]</scope>
    <source>
        <strain evidence="2 3">CBS 144469</strain>
    </source>
</reference>
<dbReference type="Proteomes" id="UP000521943">
    <property type="component" value="Unassembled WGS sequence"/>
</dbReference>
<feature type="compositionally biased region" description="Basic and acidic residues" evidence="1">
    <location>
        <begin position="22"/>
        <end position="35"/>
    </location>
</feature>
<dbReference type="Pfam" id="PF20414">
    <property type="entry name" value="DUF6698"/>
    <property type="match status" value="1"/>
</dbReference>
<name>A0A8H6LTT1_9AGAR</name>
<organism evidence="2 3">
    <name type="scientific">Ephemerocybe angulata</name>
    <dbReference type="NCBI Taxonomy" id="980116"/>
    <lineage>
        <taxon>Eukaryota</taxon>
        <taxon>Fungi</taxon>
        <taxon>Dikarya</taxon>
        <taxon>Basidiomycota</taxon>
        <taxon>Agaricomycotina</taxon>
        <taxon>Agaricomycetes</taxon>
        <taxon>Agaricomycetidae</taxon>
        <taxon>Agaricales</taxon>
        <taxon>Agaricineae</taxon>
        <taxon>Psathyrellaceae</taxon>
        <taxon>Ephemerocybe</taxon>
    </lineage>
</organism>
<protein>
    <submittedName>
        <fullName evidence="2">Uncharacterized protein</fullName>
    </submittedName>
</protein>
<keyword evidence="3" id="KW-1185">Reference proteome</keyword>
<comment type="caution">
    <text evidence="2">The sequence shown here is derived from an EMBL/GenBank/DDBJ whole genome shotgun (WGS) entry which is preliminary data.</text>
</comment>
<sequence>MSSTANKENNPPSRTAIKLGKRARDASSLEDHRKQSRVDPLIHYGRHFGRTIRTFYRMQPLVKNGITRNMQLEAGRISEADLSQSELSEHKIYLQLLNLVPGLEERLSVGSDNESFYVADTITKGIDSARADDTKSLKSVIVDWITPQGGVLTPPIQRNVKTDRGFYHPRTGELLCPVNLDWNDPKIRRDLSGGHLVPSGDLWPRFLYQGYEYDPSNPWVGLLRSSLLVYAFKHVFTSPSSVTNKGASRATRSCNARIHGMKAVTIPSIAYIATQVRFGLSSQASFSRADRMSDSEYFYNLVIELLEDPEEEAEVDDLLMWWNREIFPTYVSDGRTIHQDSVISKIKERRRLMQLQAAADDSLAGGSGGSDP</sequence>
<proteinExistence type="predicted"/>
<dbReference type="InterPro" id="IPR046521">
    <property type="entry name" value="DUF6698"/>
</dbReference>
<dbReference type="EMBL" id="JACGCI010000451">
    <property type="protein sequence ID" value="KAF6740856.1"/>
    <property type="molecule type" value="Genomic_DNA"/>
</dbReference>
<dbReference type="AlphaFoldDB" id="A0A8H6LTT1"/>
<feature type="compositionally biased region" description="Polar residues" evidence="1">
    <location>
        <begin position="1"/>
        <end position="13"/>
    </location>
</feature>
<evidence type="ECO:0000313" key="3">
    <source>
        <dbReference type="Proteomes" id="UP000521943"/>
    </source>
</evidence>
<gene>
    <name evidence="2" type="ORF">DFP72DRAFT_864737</name>
</gene>
<evidence type="ECO:0000313" key="2">
    <source>
        <dbReference type="EMBL" id="KAF6740856.1"/>
    </source>
</evidence>
<dbReference type="OrthoDB" id="2662502at2759"/>
<evidence type="ECO:0000256" key="1">
    <source>
        <dbReference type="SAM" id="MobiDB-lite"/>
    </source>
</evidence>
<accession>A0A8H6LTT1</accession>
<feature type="region of interest" description="Disordered" evidence="1">
    <location>
        <begin position="1"/>
        <end position="35"/>
    </location>
</feature>